<keyword evidence="1" id="KW-0812">Transmembrane</keyword>
<accession>A0A091BP33</accession>
<evidence type="ECO:0000313" key="4">
    <source>
        <dbReference type="Proteomes" id="UP000029382"/>
    </source>
</evidence>
<evidence type="ECO:0000313" key="2">
    <source>
        <dbReference type="EMBL" id="KFN87416.1"/>
    </source>
</evidence>
<reference evidence="2 4" key="1">
    <citation type="journal article" date="2014" name="Genome Announc.">
        <title>Draft Genome Sequences of Streptococcus bovis Strains ATCC 33317 and JB1.</title>
        <authorList>
            <person name="Benahmed F.H."/>
            <person name="Gopinath G.R."/>
            <person name="Harbottle H."/>
            <person name="Cotta M.A."/>
            <person name="Luo Y."/>
            <person name="Henderson C."/>
            <person name="Teri P."/>
            <person name="Soppet D."/>
            <person name="Rasmussen M."/>
            <person name="Whitehead T.R."/>
            <person name="Davidson M."/>
        </authorList>
    </citation>
    <scope>NUCLEOTIDE SEQUENCE [LARGE SCALE GENOMIC DNA]</scope>
    <source>
        <strain evidence="2 4">JB1</strain>
    </source>
</reference>
<keyword evidence="1" id="KW-1133">Transmembrane helix</keyword>
<dbReference type="EMBL" id="FOTG01000003">
    <property type="protein sequence ID" value="SFL16288.1"/>
    <property type="molecule type" value="Genomic_DNA"/>
</dbReference>
<dbReference type="EMBL" id="AUZH01000026">
    <property type="protein sequence ID" value="KFN87416.1"/>
    <property type="molecule type" value="Genomic_DNA"/>
</dbReference>
<keyword evidence="1" id="KW-0472">Membrane</keyword>
<evidence type="ECO:0000313" key="3">
    <source>
        <dbReference type="EMBL" id="SFL16288.1"/>
    </source>
</evidence>
<dbReference type="AlphaFoldDB" id="A0A091BP33"/>
<sequence length="47" mass="5312">MSKKKVKSFHKKRRNKKALSILADITNLITAIIKLVEVLSALLKALH</sequence>
<proteinExistence type="predicted"/>
<evidence type="ECO:0000313" key="5">
    <source>
        <dbReference type="Proteomes" id="UP000182793"/>
    </source>
</evidence>
<gene>
    <name evidence="2" type="ORF">H702_07065</name>
    <name evidence="3" type="ORF">SAMN02910290_00714</name>
</gene>
<dbReference type="Proteomes" id="UP000029382">
    <property type="component" value="Unassembled WGS sequence"/>
</dbReference>
<protein>
    <submittedName>
        <fullName evidence="2">Uncharacterized protein</fullName>
    </submittedName>
</protein>
<evidence type="ECO:0000256" key="1">
    <source>
        <dbReference type="SAM" id="Phobius"/>
    </source>
</evidence>
<keyword evidence="5" id="KW-1185">Reference proteome</keyword>
<dbReference type="RefSeq" id="WP_160172986.1">
    <property type="nucleotide sequence ID" value="NZ_AUZH01000026.1"/>
</dbReference>
<comment type="caution">
    <text evidence="2">The sequence shown here is derived from an EMBL/GenBank/DDBJ whole genome shotgun (WGS) entry which is preliminary data.</text>
</comment>
<dbReference type="Proteomes" id="UP000182793">
    <property type="component" value="Unassembled WGS sequence"/>
</dbReference>
<name>A0A091BP33_STREI</name>
<feature type="transmembrane region" description="Helical" evidence="1">
    <location>
        <begin position="21"/>
        <end position="43"/>
    </location>
</feature>
<organism evidence="2 4">
    <name type="scientific">Streptococcus equinus JB1</name>
    <dbReference type="NCBI Taxonomy" id="1294274"/>
    <lineage>
        <taxon>Bacteria</taxon>
        <taxon>Bacillati</taxon>
        <taxon>Bacillota</taxon>
        <taxon>Bacilli</taxon>
        <taxon>Lactobacillales</taxon>
        <taxon>Streptococcaceae</taxon>
        <taxon>Streptococcus</taxon>
    </lineage>
</organism>
<reference evidence="3 5" key="2">
    <citation type="submission" date="2016-10" db="EMBL/GenBank/DDBJ databases">
        <authorList>
            <person name="Varghese N."/>
            <person name="Submissions S."/>
        </authorList>
    </citation>
    <scope>NUCLEOTIDE SEQUENCE [LARGE SCALE GENOMIC DNA]</scope>
    <source>
        <strain evidence="3 5">JB1</strain>
    </source>
</reference>